<feature type="domain" description="Glycosyl transferase family 1" evidence="1">
    <location>
        <begin position="192"/>
        <end position="337"/>
    </location>
</feature>
<dbReference type="Gene3D" id="3.40.50.2000">
    <property type="entry name" value="Glycogen Phosphorylase B"/>
    <property type="match status" value="2"/>
</dbReference>
<proteinExistence type="predicted"/>
<evidence type="ECO:0000313" key="4">
    <source>
        <dbReference type="Proteomes" id="UP000281474"/>
    </source>
</evidence>
<dbReference type="CDD" id="cd03811">
    <property type="entry name" value="GT4_GT28_WabH-like"/>
    <property type="match status" value="1"/>
</dbReference>
<sequence length="365" mass="41620">MSKLSKKSITLTICSLSGGGAEAVCVSLANYLVEREWQVDLVVFSLKNEKYLSLVSPKINVINLNVDSTVRAVPKLLRIISSTDNKIYFSFDYISAMLLVIARDYFFKKITVINRNMNTFSQVLINFPGWKMKTVKRFYQNCDLIINQCEAMKLDLIRLFPKVKSKTDYIYNPLRIAIESKSKITLEIESRTQDYILCVGRLDDQKAFHVAIEVFAKISLQFSNLRLKIIGEGELENDLKACALSLGVSDKIDFDGFQSDIIPYYENAKLTLLTSKFEGFPNVLLESIALGTPVVSYDCPSGPSEIISDDINGFLVENRNMEELEKSLIKALLKEWSLEQVVASSERFYSHSVFNQYEQILNRYF</sequence>
<evidence type="ECO:0000259" key="2">
    <source>
        <dbReference type="Pfam" id="PF13439"/>
    </source>
</evidence>
<reference evidence="3 4" key="1">
    <citation type="submission" date="2018-09" db="EMBL/GenBank/DDBJ databases">
        <title>Phylogeny of the Shewanellaceae, and recommendation for two new genera, Pseudoshewanella and Parashewanella.</title>
        <authorList>
            <person name="Wang G."/>
        </authorList>
    </citation>
    <scope>NUCLEOTIDE SEQUENCE [LARGE SCALE GENOMIC DNA]</scope>
    <source>
        <strain evidence="3 4">C51</strain>
    </source>
</reference>
<dbReference type="PANTHER" id="PTHR12526:SF630">
    <property type="entry name" value="GLYCOSYLTRANSFERASE"/>
    <property type="match status" value="1"/>
</dbReference>
<dbReference type="InterPro" id="IPR028098">
    <property type="entry name" value="Glyco_trans_4-like_N"/>
</dbReference>
<dbReference type="GO" id="GO:0016757">
    <property type="term" value="F:glycosyltransferase activity"/>
    <property type="evidence" value="ECO:0007669"/>
    <property type="project" value="InterPro"/>
</dbReference>
<evidence type="ECO:0000313" key="3">
    <source>
        <dbReference type="EMBL" id="RLV61411.1"/>
    </source>
</evidence>
<dbReference type="EMBL" id="QZEI01000003">
    <property type="protein sequence ID" value="RLV61411.1"/>
    <property type="molecule type" value="Genomic_DNA"/>
</dbReference>
<evidence type="ECO:0000259" key="1">
    <source>
        <dbReference type="Pfam" id="PF00534"/>
    </source>
</evidence>
<dbReference type="InterPro" id="IPR001296">
    <property type="entry name" value="Glyco_trans_1"/>
</dbReference>
<dbReference type="Pfam" id="PF00534">
    <property type="entry name" value="Glycos_transf_1"/>
    <property type="match status" value="1"/>
</dbReference>
<accession>A0A3L8Q1A2</accession>
<dbReference type="SUPFAM" id="SSF53756">
    <property type="entry name" value="UDP-Glycosyltransferase/glycogen phosphorylase"/>
    <property type="match status" value="1"/>
</dbReference>
<name>A0A3L8Q1A2_9GAMM</name>
<dbReference type="PANTHER" id="PTHR12526">
    <property type="entry name" value="GLYCOSYLTRANSFERASE"/>
    <property type="match status" value="1"/>
</dbReference>
<dbReference type="Pfam" id="PF13439">
    <property type="entry name" value="Glyco_transf_4"/>
    <property type="match status" value="1"/>
</dbReference>
<protein>
    <submittedName>
        <fullName evidence="3">Glycosyltransferase</fullName>
    </submittedName>
</protein>
<gene>
    <name evidence="3" type="ORF">D5018_01600</name>
</gene>
<organism evidence="3 4">
    <name type="scientific">Parashewanella curva</name>
    <dbReference type="NCBI Taxonomy" id="2338552"/>
    <lineage>
        <taxon>Bacteria</taxon>
        <taxon>Pseudomonadati</taxon>
        <taxon>Pseudomonadota</taxon>
        <taxon>Gammaproteobacteria</taxon>
        <taxon>Alteromonadales</taxon>
        <taxon>Shewanellaceae</taxon>
        <taxon>Parashewanella</taxon>
    </lineage>
</organism>
<dbReference type="Proteomes" id="UP000281474">
    <property type="component" value="Unassembled WGS sequence"/>
</dbReference>
<keyword evidence="4" id="KW-1185">Reference proteome</keyword>
<dbReference type="RefSeq" id="WP_121837232.1">
    <property type="nucleotide sequence ID" value="NZ_ML014754.1"/>
</dbReference>
<keyword evidence="3" id="KW-0808">Transferase</keyword>
<dbReference type="GO" id="GO:1901135">
    <property type="term" value="P:carbohydrate derivative metabolic process"/>
    <property type="evidence" value="ECO:0007669"/>
    <property type="project" value="UniProtKB-ARBA"/>
</dbReference>
<dbReference type="AlphaFoldDB" id="A0A3L8Q1A2"/>
<dbReference type="OrthoDB" id="4611853at2"/>
<feature type="domain" description="Glycosyltransferase subfamily 4-like N-terminal" evidence="2">
    <location>
        <begin position="19"/>
        <end position="173"/>
    </location>
</feature>
<comment type="caution">
    <text evidence="3">The sequence shown here is derived from an EMBL/GenBank/DDBJ whole genome shotgun (WGS) entry which is preliminary data.</text>
</comment>